<comment type="catalytic activity">
    <reaction evidence="1">
        <text>an N-(ADP-alpha-D-ribosyl)-thymidine in DNA + H2O = a thymidine in DNA + ADP-D-ribose</text>
        <dbReference type="Rhea" id="RHEA:71655"/>
        <dbReference type="Rhea" id="RHEA-COMP:13556"/>
        <dbReference type="Rhea" id="RHEA-COMP:18051"/>
        <dbReference type="ChEBI" id="CHEBI:15377"/>
        <dbReference type="ChEBI" id="CHEBI:57967"/>
        <dbReference type="ChEBI" id="CHEBI:137386"/>
        <dbReference type="ChEBI" id="CHEBI:191199"/>
    </reaction>
    <physiologicalReaction direction="left-to-right" evidence="1">
        <dbReference type="Rhea" id="RHEA:71656"/>
    </physiologicalReaction>
</comment>
<dbReference type="AlphaFoldDB" id="A0A401VTS9"/>
<sequence length="173" mass="18652">MFPTSPAFPNPPASPTAPCITDHTGDILQADVAALVNPVNTVGVMGKGLALQFKSAFPQMYSDYRQACATGALALGRVHVWDAGLQALERHRYVISFPTKSHWRSRSRLADVEAGLVDLAETVRRLEIRSIALPALGCGLGGLDWPVVHRAIHQALSDLREVDVRLYGPSATS</sequence>
<proteinExistence type="predicted"/>
<evidence type="ECO:0000256" key="1">
    <source>
        <dbReference type="ARBA" id="ARBA00035885"/>
    </source>
</evidence>
<keyword evidence="4" id="KW-1185">Reference proteome</keyword>
<dbReference type="EMBL" id="BHZD01000001">
    <property type="protein sequence ID" value="GCD40494.1"/>
    <property type="molecule type" value="Genomic_DNA"/>
</dbReference>
<organism evidence="3 4">
    <name type="scientific">Streptomyces paromomycinus</name>
    <name type="common">Streptomyces rimosus subsp. paromomycinus</name>
    <dbReference type="NCBI Taxonomy" id="92743"/>
    <lineage>
        <taxon>Bacteria</taxon>
        <taxon>Bacillati</taxon>
        <taxon>Actinomycetota</taxon>
        <taxon>Actinomycetes</taxon>
        <taxon>Kitasatosporales</taxon>
        <taxon>Streptomycetaceae</taxon>
        <taxon>Streptomyces</taxon>
    </lineage>
</organism>
<dbReference type="Proteomes" id="UP000286746">
    <property type="component" value="Unassembled WGS sequence"/>
</dbReference>
<dbReference type="CDD" id="cd02901">
    <property type="entry name" value="Macro_Poa1p-like"/>
    <property type="match status" value="1"/>
</dbReference>
<protein>
    <recommendedName>
        <fullName evidence="2">Macro domain-containing protein</fullName>
    </recommendedName>
</protein>
<dbReference type="GO" id="GO:0140291">
    <property type="term" value="P:peptidyl-glutamate ADP-deribosylation"/>
    <property type="evidence" value="ECO:0007669"/>
    <property type="project" value="TreeGrafter"/>
</dbReference>
<evidence type="ECO:0000313" key="3">
    <source>
        <dbReference type="EMBL" id="GCD40494.1"/>
    </source>
</evidence>
<dbReference type="PROSITE" id="PS51154">
    <property type="entry name" value="MACRO"/>
    <property type="match status" value="1"/>
</dbReference>
<dbReference type="InterPro" id="IPR002589">
    <property type="entry name" value="Macro_dom"/>
</dbReference>
<dbReference type="PANTHER" id="PTHR12521:SF0">
    <property type="entry name" value="ADP-RIBOSE GLYCOHYDROLASE OARD1"/>
    <property type="match status" value="1"/>
</dbReference>
<feature type="domain" description="Macro" evidence="2">
    <location>
        <begin position="7"/>
        <end position="173"/>
    </location>
</feature>
<dbReference type="PANTHER" id="PTHR12521">
    <property type="entry name" value="PROTEIN C6ORF130"/>
    <property type="match status" value="1"/>
</dbReference>
<dbReference type="RefSeq" id="WP_125050801.1">
    <property type="nucleotide sequence ID" value="NZ_BHZD01000001.1"/>
</dbReference>
<dbReference type="InterPro" id="IPR043472">
    <property type="entry name" value="Macro_dom-like"/>
</dbReference>
<name>A0A401VTS9_STREY</name>
<dbReference type="InterPro" id="IPR050892">
    <property type="entry name" value="ADP-ribose_metab_enzymes"/>
</dbReference>
<dbReference type="SUPFAM" id="SSF52949">
    <property type="entry name" value="Macro domain-like"/>
    <property type="match status" value="1"/>
</dbReference>
<accession>A0A401VTS9</accession>
<dbReference type="SMART" id="SM00506">
    <property type="entry name" value="A1pp"/>
    <property type="match status" value="1"/>
</dbReference>
<dbReference type="Pfam" id="PF01661">
    <property type="entry name" value="Macro"/>
    <property type="match status" value="1"/>
</dbReference>
<dbReference type="Gene3D" id="3.40.220.10">
    <property type="entry name" value="Leucine Aminopeptidase, subunit E, domain 1"/>
    <property type="match status" value="1"/>
</dbReference>
<reference evidence="3 4" key="1">
    <citation type="submission" date="2018-11" db="EMBL/GenBank/DDBJ databases">
        <title>Whole genome sequence of Streptomyces paromomycinus NBRC 15454(T).</title>
        <authorList>
            <person name="Komaki H."/>
            <person name="Tamura T."/>
        </authorList>
    </citation>
    <scope>NUCLEOTIDE SEQUENCE [LARGE SCALE GENOMIC DNA]</scope>
    <source>
        <strain evidence="3 4">NBRC 15454</strain>
    </source>
</reference>
<comment type="caution">
    <text evidence="3">The sequence shown here is derived from an EMBL/GenBank/DDBJ whole genome shotgun (WGS) entry which is preliminary data.</text>
</comment>
<evidence type="ECO:0000313" key="4">
    <source>
        <dbReference type="Proteomes" id="UP000286746"/>
    </source>
</evidence>
<evidence type="ECO:0000259" key="2">
    <source>
        <dbReference type="PROSITE" id="PS51154"/>
    </source>
</evidence>
<gene>
    <name evidence="3" type="ORF">GKJPGBOP_00143</name>
</gene>